<proteinExistence type="predicted"/>
<dbReference type="AlphaFoldDB" id="A0A6U3CPY1"/>
<evidence type="ECO:0000313" key="1">
    <source>
        <dbReference type="EMBL" id="CAE0649588.1"/>
    </source>
</evidence>
<dbReference type="PANTHER" id="PTHR23327:SF42">
    <property type="entry name" value="LON PEPTIDASE N-TERMINAL DOMAIN AND RING FINGER PROTEIN C14F5.10C"/>
    <property type="match status" value="1"/>
</dbReference>
<dbReference type="GO" id="GO:0061630">
    <property type="term" value="F:ubiquitin protein ligase activity"/>
    <property type="evidence" value="ECO:0007669"/>
    <property type="project" value="TreeGrafter"/>
</dbReference>
<dbReference type="EMBL" id="HBIV01005244">
    <property type="protein sequence ID" value="CAE0649588.1"/>
    <property type="molecule type" value="Transcribed_RNA"/>
</dbReference>
<protein>
    <recommendedName>
        <fullName evidence="2">Lon N-terminal domain-containing protein</fullName>
    </recommendedName>
</protein>
<dbReference type="InterPro" id="IPR046336">
    <property type="entry name" value="Lon_prtase_N_sf"/>
</dbReference>
<accession>A0A6U3CPY1</accession>
<reference evidence="1" key="1">
    <citation type="submission" date="2021-01" db="EMBL/GenBank/DDBJ databases">
        <authorList>
            <person name="Corre E."/>
            <person name="Pelletier E."/>
            <person name="Niang G."/>
            <person name="Scheremetjew M."/>
            <person name="Finn R."/>
            <person name="Kale V."/>
            <person name="Holt S."/>
            <person name="Cochrane G."/>
            <person name="Meng A."/>
            <person name="Brown T."/>
            <person name="Cohen L."/>
        </authorList>
    </citation>
    <scope>NUCLEOTIDE SEQUENCE</scope>
    <source>
        <strain evidence="1">CCCM811</strain>
    </source>
</reference>
<sequence length="321" mass="36491">MSIVRSLYRSLLRLARHPEVLPPEIAIKKLADAGFPKNSVVTTDVACDVIRDAFAKEKDTVLEVSSLVSEAFNAVKEARQREVALHPSDDSLSSAYPAFVYSKPEVWSSSIVLHLFEPRYKVLIKQAMEEYDRRFLYVCTHGHAGLGDSEGAGLIGRYGVIVTVDECMFQDDGRAYLRGVAGPRVQVTSHERSEMHQDYPLHYLGFERVLDTETAEGSEEDHLVAKELAVEHERLLHSIYDIFPRLRLEVELGIPPSAERDPELFSFWLARWLQVNDNEGRGQSLTGRNTVHRLRSVEPMLRKVLDTLTAKAQYDDEKDRR</sequence>
<dbReference type="Gene3D" id="2.30.130.40">
    <property type="entry name" value="LON domain-like"/>
    <property type="match status" value="1"/>
</dbReference>
<dbReference type="InterPro" id="IPR015947">
    <property type="entry name" value="PUA-like_sf"/>
</dbReference>
<gene>
    <name evidence="1" type="ORF">LGLO00237_LOCUS3748</name>
</gene>
<dbReference type="PANTHER" id="PTHR23327">
    <property type="entry name" value="RING FINGER PROTEIN 127"/>
    <property type="match status" value="1"/>
</dbReference>
<name>A0A6U3CPY1_9EUKA</name>
<evidence type="ECO:0008006" key="2">
    <source>
        <dbReference type="Google" id="ProtNLM"/>
    </source>
</evidence>
<dbReference type="SUPFAM" id="SSF88697">
    <property type="entry name" value="PUA domain-like"/>
    <property type="match status" value="1"/>
</dbReference>
<organism evidence="1">
    <name type="scientific">Lotharella globosa</name>
    <dbReference type="NCBI Taxonomy" id="91324"/>
    <lineage>
        <taxon>Eukaryota</taxon>
        <taxon>Sar</taxon>
        <taxon>Rhizaria</taxon>
        <taxon>Cercozoa</taxon>
        <taxon>Chlorarachniophyceae</taxon>
        <taxon>Lotharella</taxon>
    </lineage>
</organism>